<accession>A0A1J5QMJ7</accession>
<evidence type="ECO:0000256" key="3">
    <source>
        <dbReference type="ARBA" id="ARBA00022801"/>
    </source>
</evidence>
<name>A0A1J5QMJ7_9ZZZZ</name>
<evidence type="ECO:0000313" key="7">
    <source>
        <dbReference type="EMBL" id="OIQ84750.1"/>
    </source>
</evidence>
<dbReference type="PANTHER" id="PTHR47053">
    <property type="entry name" value="MUREIN DD-ENDOPEPTIDASE MEPH-RELATED"/>
    <property type="match status" value="1"/>
</dbReference>
<dbReference type="Gene3D" id="3.90.1720.10">
    <property type="entry name" value="endopeptidase domain like (from Nostoc punctiforme)"/>
    <property type="match status" value="1"/>
</dbReference>
<dbReference type="InterPro" id="IPR038765">
    <property type="entry name" value="Papain-like_cys_pep_sf"/>
</dbReference>
<evidence type="ECO:0000259" key="6">
    <source>
        <dbReference type="PROSITE" id="PS51935"/>
    </source>
</evidence>
<reference evidence="7" key="1">
    <citation type="submission" date="2016-10" db="EMBL/GenBank/DDBJ databases">
        <title>Sequence of Gallionella enrichment culture.</title>
        <authorList>
            <person name="Poehlein A."/>
            <person name="Muehling M."/>
            <person name="Daniel R."/>
        </authorList>
    </citation>
    <scope>NUCLEOTIDE SEQUENCE</scope>
</reference>
<comment type="caution">
    <text evidence="7">The sequence shown here is derived from an EMBL/GenBank/DDBJ whole genome shotgun (WGS) entry which is preliminary data.</text>
</comment>
<dbReference type="Pfam" id="PF00877">
    <property type="entry name" value="NLPC_P60"/>
    <property type="match status" value="1"/>
</dbReference>
<proteinExistence type="inferred from homology"/>
<evidence type="ECO:0000256" key="5">
    <source>
        <dbReference type="SAM" id="MobiDB-lite"/>
    </source>
</evidence>
<dbReference type="AlphaFoldDB" id="A0A1J5QMJ7"/>
<gene>
    <name evidence="7" type="primary">pgdS_1</name>
    <name evidence="7" type="ORF">GALL_334280</name>
</gene>
<dbReference type="EC" id="3.4.19.-" evidence="7"/>
<evidence type="ECO:0000256" key="1">
    <source>
        <dbReference type="ARBA" id="ARBA00007074"/>
    </source>
</evidence>
<keyword evidence="3 7" id="KW-0378">Hydrolase</keyword>
<sequence>MTCGRPGKYSRKGTTSASNDGIKSNNTPHADDTGKMAALLRIDMRNALKLGSTVALAAALLAACSHLPTPGTTQPDVAAMKNHQGNEVVMFAMTLMDSGYRFGGSNPESGLDCSGMVSYIYQQTLGLKLPHNAALIAKAGREISLTDLSPGDLVFFNTNGKPFSHVGIYIGDDRFIHAPGRDGKIKISHIKSGYFSNKLEAARTYIQ</sequence>
<feature type="domain" description="NlpC/P60" evidence="6">
    <location>
        <begin position="82"/>
        <end position="206"/>
    </location>
</feature>
<keyword evidence="2" id="KW-0645">Protease</keyword>
<protein>
    <submittedName>
        <fullName evidence="7">Gamma-DL-glutamyl hydrolase</fullName>
        <ecNumber evidence="7">3.4.19.-</ecNumber>
    </submittedName>
</protein>
<keyword evidence="4" id="KW-0788">Thiol protease</keyword>
<evidence type="ECO:0000256" key="2">
    <source>
        <dbReference type="ARBA" id="ARBA00022670"/>
    </source>
</evidence>
<dbReference type="PANTHER" id="PTHR47053:SF1">
    <property type="entry name" value="MUREIN DD-ENDOPEPTIDASE MEPH-RELATED"/>
    <property type="match status" value="1"/>
</dbReference>
<dbReference type="PROSITE" id="PS51935">
    <property type="entry name" value="NLPC_P60"/>
    <property type="match status" value="1"/>
</dbReference>
<dbReference type="EMBL" id="MLJW01000594">
    <property type="protein sequence ID" value="OIQ84750.1"/>
    <property type="molecule type" value="Genomic_DNA"/>
</dbReference>
<dbReference type="SUPFAM" id="SSF54001">
    <property type="entry name" value="Cysteine proteinases"/>
    <property type="match status" value="1"/>
</dbReference>
<organism evidence="7">
    <name type="scientific">mine drainage metagenome</name>
    <dbReference type="NCBI Taxonomy" id="410659"/>
    <lineage>
        <taxon>unclassified sequences</taxon>
        <taxon>metagenomes</taxon>
        <taxon>ecological metagenomes</taxon>
    </lineage>
</organism>
<comment type="similarity">
    <text evidence="1">Belongs to the peptidase C40 family.</text>
</comment>
<dbReference type="GO" id="GO:0008234">
    <property type="term" value="F:cysteine-type peptidase activity"/>
    <property type="evidence" value="ECO:0007669"/>
    <property type="project" value="UniProtKB-KW"/>
</dbReference>
<dbReference type="InterPro" id="IPR000064">
    <property type="entry name" value="NLP_P60_dom"/>
</dbReference>
<dbReference type="GO" id="GO:0006508">
    <property type="term" value="P:proteolysis"/>
    <property type="evidence" value="ECO:0007669"/>
    <property type="project" value="UniProtKB-KW"/>
</dbReference>
<feature type="compositionally biased region" description="Polar residues" evidence="5">
    <location>
        <begin position="12"/>
        <end position="28"/>
    </location>
</feature>
<evidence type="ECO:0000256" key="4">
    <source>
        <dbReference type="ARBA" id="ARBA00022807"/>
    </source>
</evidence>
<feature type="region of interest" description="Disordered" evidence="5">
    <location>
        <begin position="1"/>
        <end position="30"/>
    </location>
</feature>
<dbReference type="InterPro" id="IPR051202">
    <property type="entry name" value="Peptidase_C40"/>
</dbReference>